<sequence>MDSVLVGAPSVQRDSRAVNSFWTKQTNQEIPTSARRLVGRPEISRFSHEIIELPPAGTHDLLPRIRIFAQVSLSLEQPIPRGAPVDVVGLHVAPIIDKEERVERCPERRAAALVDVGPAPAEKNLEDPAAASAKPQSFERIGKHEVSHES</sequence>
<keyword evidence="3" id="KW-1185">Reference proteome</keyword>
<feature type="region of interest" description="Disordered" evidence="1">
    <location>
        <begin position="116"/>
        <end position="150"/>
    </location>
</feature>
<organism evidence="2 3">
    <name type="scientific">Apiospora kogelbergensis</name>
    <dbReference type="NCBI Taxonomy" id="1337665"/>
    <lineage>
        <taxon>Eukaryota</taxon>
        <taxon>Fungi</taxon>
        <taxon>Dikarya</taxon>
        <taxon>Ascomycota</taxon>
        <taxon>Pezizomycotina</taxon>
        <taxon>Sordariomycetes</taxon>
        <taxon>Xylariomycetidae</taxon>
        <taxon>Amphisphaeriales</taxon>
        <taxon>Apiosporaceae</taxon>
        <taxon>Apiospora</taxon>
    </lineage>
</organism>
<gene>
    <name evidence="2" type="ORF">PG999_011703</name>
</gene>
<comment type="caution">
    <text evidence="2">The sequence shown here is derived from an EMBL/GenBank/DDBJ whole genome shotgun (WGS) entry which is preliminary data.</text>
</comment>
<dbReference type="Proteomes" id="UP001392437">
    <property type="component" value="Unassembled WGS sequence"/>
</dbReference>
<evidence type="ECO:0000313" key="3">
    <source>
        <dbReference type="Proteomes" id="UP001392437"/>
    </source>
</evidence>
<protein>
    <submittedName>
        <fullName evidence="2">Uncharacterized protein</fullName>
    </submittedName>
</protein>
<dbReference type="EMBL" id="JAQQWP010000009">
    <property type="protein sequence ID" value="KAK8101329.1"/>
    <property type="molecule type" value="Genomic_DNA"/>
</dbReference>
<name>A0AAW0QQ47_9PEZI</name>
<feature type="compositionally biased region" description="Basic and acidic residues" evidence="1">
    <location>
        <begin position="140"/>
        <end position="150"/>
    </location>
</feature>
<evidence type="ECO:0000256" key="1">
    <source>
        <dbReference type="SAM" id="MobiDB-lite"/>
    </source>
</evidence>
<evidence type="ECO:0000313" key="2">
    <source>
        <dbReference type="EMBL" id="KAK8101329.1"/>
    </source>
</evidence>
<proteinExistence type="predicted"/>
<reference evidence="2 3" key="1">
    <citation type="submission" date="2023-01" db="EMBL/GenBank/DDBJ databases">
        <title>Analysis of 21 Apiospora genomes using comparative genomics revels a genus with tremendous synthesis potential of carbohydrate active enzymes and secondary metabolites.</title>
        <authorList>
            <person name="Sorensen T."/>
        </authorList>
    </citation>
    <scope>NUCLEOTIDE SEQUENCE [LARGE SCALE GENOMIC DNA]</scope>
    <source>
        <strain evidence="2 3">CBS 117206</strain>
    </source>
</reference>
<dbReference type="AlphaFoldDB" id="A0AAW0QQ47"/>
<accession>A0AAW0QQ47</accession>